<protein>
    <submittedName>
        <fullName evidence="1">Uncharacterized protein 331</fullName>
    </submittedName>
</protein>
<evidence type="ECO:0000313" key="2">
    <source>
        <dbReference type="Proteomes" id="UP000008388"/>
    </source>
</evidence>
<evidence type="ECO:0000313" key="1">
    <source>
        <dbReference type="EMBL" id="AEH03754.1"/>
    </source>
</evidence>
<accession>F8SJG7</accession>
<dbReference type="Proteomes" id="UP000008388">
    <property type="component" value="Segment"/>
</dbReference>
<gene>
    <name evidence="1" type="primary">331</name>
</gene>
<name>F8SJG7_BPPA3</name>
<organismHost>
    <name type="scientific">Pseudomonas aeruginosa</name>
    <dbReference type="NCBI Taxonomy" id="287"/>
</organismHost>
<dbReference type="RefSeq" id="YP_009217410.1">
    <property type="nucleotide sequence ID" value="NC_028999.1"/>
</dbReference>
<dbReference type="EMBL" id="HQ630627">
    <property type="protein sequence ID" value="AEH03754.1"/>
    <property type="molecule type" value="Genomic_DNA"/>
</dbReference>
<dbReference type="KEGG" id="vg:26643859"/>
<sequence length="161" mass="18303">MSNLGMVVRDNKVLVATDDVAMALFQYWAPKGTMEIEYQRVNQRVKYVVVAQGTAADRETMRQSLSTSQALSPWHIETILRQCETLGVEVRLIVEGGAHVFQSIRGEMKHGFVKDRTMFFSGDNDQKRKALYKYGDQFGPDLKRAVQDDIVLGHFDFVTVL</sequence>
<keyword evidence="2" id="KW-1185">Reference proteome</keyword>
<proteinExistence type="predicted"/>
<organism evidence="1 2">
    <name type="scientific">Pseudomonas phage PhiPA3</name>
    <name type="common">Pseudomonas aeruginosa phage PhiPA3</name>
    <dbReference type="NCBI Taxonomy" id="998086"/>
    <lineage>
        <taxon>Viruses</taxon>
        <taxon>Duplodnaviria</taxon>
        <taxon>Heunggongvirae</taxon>
        <taxon>Uroviricota</taxon>
        <taxon>Caudoviricetes</taxon>
        <taxon>Chimalliviridae</taxon>
        <taxon>Miltoncavirus</taxon>
        <taxon>Miltoncavirus PhiPA3</taxon>
    </lineage>
</organism>
<dbReference type="GeneID" id="26643859"/>
<reference evidence="1 2" key="1">
    <citation type="journal article" date="2011" name="Microbiology">
        <title>The Pseudomonas aeruginosa generalized transducing phage phiPA3 is a new member of the phiKZ-like group of 'jumbo' phages, and infects model laboratory strains and clinical isolates from cystic fibrosis patients.</title>
        <authorList>
            <person name="Monson R."/>
            <person name="Foulds I."/>
            <person name="Foweraker J."/>
            <person name="Welch M."/>
            <person name="Salmond G.P."/>
        </authorList>
    </citation>
    <scope>NUCLEOTIDE SEQUENCE [LARGE SCALE GENOMIC DNA]</scope>
</reference>